<dbReference type="Pfam" id="PF00005">
    <property type="entry name" value="ABC_tran"/>
    <property type="match status" value="2"/>
</dbReference>
<keyword evidence="6" id="KW-0547">Nucleotide-binding</keyword>
<dbReference type="PROSITE" id="PS50893">
    <property type="entry name" value="ABC_TRANSPORTER_2"/>
    <property type="match status" value="2"/>
</dbReference>
<dbReference type="EMBL" id="FOMB01000064">
    <property type="protein sequence ID" value="SFD44818.1"/>
    <property type="molecule type" value="Genomic_DNA"/>
</dbReference>
<evidence type="ECO:0000313" key="12">
    <source>
        <dbReference type="Proteomes" id="UP000182258"/>
    </source>
</evidence>
<dbReference type="Gene3D" id="3.40.50.300">
    <property type="entry name" value="P-loop containing nucleotide triphosphate hydrolases"/>
    <property type="match status" value="2"/>
</dbReference>
<dbReference type="SUPFAM" id="SSF52540">
    <property type="entry name" value="P-loop containing nucleoside triphosphate hydrolases"/>
    <property type="match status" value="2"/>
</dbReference>
<evidence type="ECO:0000256" key="7">
    <source>
        <dbReference type="ARBA" id="ARBA00022840"/>
    </source>
</evidence>
<evidence type="ECO:0000256" key="9">
    <source>
        <dbReference type="ARBA" id="ARBA00023136"/>
    </source>
</evidence>
<proteinExistence type="inferred from homology"/>
<evidence type="ECO:0000256" key="2">
    <source>
        <dbReference type="ARBA" id="ARBA00022448"/>
    </source>
</evidence>
<dbReference type="SMART" id="SM00382">
    <property type="entry name" value="AAA"/>
    <property type="match status" value="2"/>
</dbReference>
<dbReference type="Proteomes" id="UP000182258">
    <property type="component" value="Unassembled WGS sequence"/>
</dbReference>
<dbReference type="CDD" id="cd03215">
    <property type="entry name" value="ABC_Carb_Monos_II"/>
    <property type="match status" value="1"/>
</dbReference>
<evidence type="ECO:0000256" key="6">
    <source>
        <dbReference type="ARBA" id="ARBA00022741"/>
    </source>
</evidence>
<dbReference type="PROSITE" id="PS00211">
    <property type="entry name" value="ABC_TRANSPORTER_1"/>
    <property type="match status" value="1"/>
</dbReference>
<keyword evidence="4" id="KW-0762">Sugar transport</keyword>
<evidence type="ECO:0000256" key="4">
    <source>
        <dbReference type="ARBA" id="ARBA00022597"/>
    </source>
</evidence>
<dbReference type="InterPro" id="IPR003439">
    <property type="entry name" value="ABC_transporter-like_ATP-bd"/>
</dbReference>
<keyword evidence="5" id="KW-0677">Repeat</keyword>
<evidence type="ECO:0000256" key="8">
    <source>
        <dbReference type="ARBA" id="ARBA00022967"/>
    </source>
</evidence>
<organism evidence="11 12">
    <name type="scientific">Devosia psychrophila</name>
    <dbReference type="NCBI Taxonomy" id="728005"/>
    <lineage>
        <taxon>Bacteria</taxon>
        <taxon>Pseudomonadati</taxon>
        <taxon>Pseudomonadota</taxon>
        <taxon>Alphaproteobacteria</taxon>
        <taxon>Hyphomicrobiales</taxon>
        <taxon>Devosiaceae</taxon>
        <taxon>Devosia</taxon>
    </lineage>
</organism>
<keyword evidence="7 11" id="KW-0067">ATP-binding</keyword>
<dbReference type="InterPro" id="IPR017871">
    <property type="entry name" value="ABC_transporter-like_CS"/>
</dbReference>
<name>A0A1I1SJI2_9HYPH</name>
<dbReference type="InterPro" id="IPR003593">
    <property type="entry name" value="AAA+_ATPase"/>
</dbReference>
<keyword evidence="3" id="KW-1003">Cell membrane</keyword>
<dbReference type="RefSeq" id="WP_244542495.1">
    <property type="nucleotide sequence ID" value="NZ_FOMB01000064.1"/>
</dbReference>
<feature type="domain" description="ABC transporter" evidence="10">
    <location>
        <begin position="20"/>
        <end position="256"/>
    </location>
</feature>
<dbReference type="PANTHER" id="PTHR43790">
    <property type="entry name" value="CARBOHYDRATE TRANSPORT ATP-BINDING PROTEIN MG119-RELATED"/>
    <property type="match status" value="1"/>
</dbReference>
<protein>
    <submittedName>
        <fullName evidence="11">Ribose transport system ATP-binding protein</fullName>
    </submittedName>
</protein>
<comment type="similarity">
    <text evidence="1">Belongs to the ABC transporter superfamily.</text>
</comment>
<evidence type="ECO:0000259" key="10">
    <source>
        <dbReference type="PROSITE" id="PS50893"/>
    </source>
</evidence>
<dbReference type="STRING" id="728005.SAMN04488059_1644"/>
<evidence type="ECO:0000256" key="3">
    <source>
        <dbReference type="ARBA" id="ARBA00022475"/>
    </source>
</evidence>
<dbReference type="GO" id="GO:0016887">
    <property type="term" value="F:ATP hydrolysis activity"/>
    <property type="evidence" value="ECO:0007669"/>
    <property type="project" value="InterPro"/>
</dbReference>
<feature type="domain" description="ABC transporter" evidence="10">
    <location>
        <begin position="268"/>
        <end position="514"/>
    </location>
</feature>
<dbReference type="AlphaFoldDB" id="A0A1I1SJI2"/>
<gene>
    <name evidence="11" type="ORF">SAMN04488059_1644</name>
</gene>
<evidence type="ECO:0000256" key="1">
    <source>
        <dbReference type="ARBA" id="ARBA00005417"/>
    </source>
</evidence>
<keyword evidence="8" id="KW-1278">Translocase</keyword>
<dbReference type="PANTHER" id="PTHR43790:SF3">
    <property type="entry name" value="D-ALLOSE IMPORT ATP-BINDING PROTEIN ALSA-RELATED"/>
    <property type="match status" value="1"/>
</dbReference>
<keyword evidence="9" id="KW-0472">Membrane</keyword>
<evidence type="ECO:0000256" key="5">
    <source>
        <dbReference type="ARBA" id="ARBA00022737"/>
    </source>
</evidence>
<accession>A0A1I1SJI2</accession>
<keyword evidence="2" id="KW-0813">Transport</keyword>
<evidence type="ECO:0000313" key="11">
    <source>
        <dbReference type="EMBL" id="SFD44818.1"/>
    </source>
</evidence>
<dbReference type="InterPro" id="IPR050107">
    <property type="entry name" value="ABC_carbohydrate_import_ATPase"/>
</dbReference>
<dbReference type="GO" id="GO:0005524">
    <property type="term" value="F:ATP binding"/>
    <property type="evidence" value="ECO:0007669"/>
    <property type="project" value="UniProtKB-KW"/>
</dbReference>
<sequence length="520" mass="55388">MTDTTIISPMTGTPTASPFIVARHIAKAFGGAQALKDVSIDLLPGEVHGLVGANGAGKSTMIRILAGLNHPDAGSIEIDGQTTNVANAQAAAAMGMSFIHQELAFVPGMTVLQNIMLGVPKPSRLGLTDWSAIAREVAPIAKRVGITAPLNASVKGLSTAENWLINICRALVRKSRLIVMDEPTASLSASESEKLFTIIRDLSRSGVTVLYVSHRLDEILDLCDRVSVFRDGRSVDEFSRAGLTRQKLVESIVGKGLDETVKPVRAEMSREVVLDVADISRLPRVKSVSFALHRGEVLGIGGLVGAGRTELARLIYGADRPDGGSMTLSGKAFRPKSPSAAVKAGLGLVPEERRAEGLVLSKSVLFNLGLANLDSLVSGKFVPLLSRKRQAHMATETIKALAIKTQGMDQPVGRLSGGNQQKVVIGRWLRREPDVLILDEPTRGVDIGARGEIHKLIRQLAQSGMAVLVISSEPDELPDLCDRVLVMAEGSVVRELSGDKLSRNAIVEASYEVTKQGVPA</sequence>
<dbReference type="CDD" id="cd03216">
    <property type="entry name" value="ABC_Carb_Monos_I"/>
    <property type="match status" value="1"/>
</dbReference>
<reference evidence="11 12" key="1">
    <citation type="submission" date="2016-10" db="EMBL/GenBank/DDBJ databases">
        <authorList>
            <person name="de Groot N.N."/>
        </authorList>
    </citation>
    <scope>NUCLEOTIDE SEQUENCE [LARGE SCALE GENOMIC DNA]</scope>
    <source>
        <strain evidence="11 12">CGMCC 1.10210</strain>
    </source>
</reference>
<dbReference type="InterPro" id="IPR027417">
    <property type="entry name" value="P-loop_NTPase"/>
</dbReference>